<dbReference type="CDD" id="cd05379">
    <property type="entry name" value="CAP_bacterial"/>
    <property type="match status" value="1"/>
</dbReference>
<name>A0A7Y0QI30_CELFI</name>
<keyword evidence="2" id="KW-0812">Transmembrane</keyword>
<evidence type="ECO:0000313" key="4">
    <source>
        <dbReference type="EMBL" id="NMR20489.1"/>
    </source>
</evidence>
<feature type="compositionally biased region" description="Low complexity" evidence="1">
    <location>
        <begin position="268"/>
        <end position="305"/>
    </location>
</feature>
<dbReference type="InterPro" id="IPR014044">
    <property type="entry name" value="CAP_dom"/>
</dbReference>
<comment type="caution">
    <text evidence="4">The sequence shown here is derived from an EMBL/GenBank/DDBJ whole genome shotgun (WGS) entry which is preliminary data.</text>
</comment>
<feature type="compositionally biased region" description="Low complexity" evidence="1">
    <location>
        <begin position="9"/>
        <end position="22"/>
    </location>
</feature>
<feature type="compositionally biased region" description="Basic and acidic residues" evidence="1">
    <location>
        <begin position="256"/>
        <end position="267"/>
    </location>
</feature>
<organism evidence="4 5">
    <name type="scientific">Cellulomonas fimi</name>
    <dbReference type="NCBI Taxonomy" id="1708"/>
    <lineage>
        <taxon>Bacteria</taxon>
        <taxon>Bacillati</taxon>
        <taxon>Actinomycetota</taxon>
        <taxon>Actinomycetes</taxon>
        <taxon>Micrococcales</taxon>
        <taxon>Cellulomonadaceae</taxon>
        <taxon>Cellulomonas</taxon>
    </lineage>
</organism>
<feature type="region of interest" description="Disordered" evidence="1">
    <location>
        <begin position="67"/>
        <end position="86"/>
    </location>
</feature>
<sequence length="411" mass="41142">MAHPRQVTRAPAAGRAHPDAAPDAPPSTRVLPAASRPGAVPTQRPGAVPTQRSGAMDDDVARVPGVPTSAGAAGTVAGQAREPGLEGRGGAVRRRLVVSVVAGALVLGGTGGAIAVVQDGARTAELARQARAAEAVARTEAAAFAGEQELLRRQNSAASWAVTLAERNQALTGAAAAIEAASGVLAASPHASPEALAVLQTAIESASAVVAAEPTPPVRAIEASVAALAAPQQAVAEAEAAWQAAEAARVEAERVEAERVEAERVAAERAAATATRSRPTTSRAPRATSSGASAAPAPARAPSASVPEFSAGALGNAINAYRESRGLPALSISRSGALVAHAEDMALAGSIWHSGSDNIVGYVQPSSAASLVQAWANSPSHDAQMLRRDVSSMRVGATVLDNRLYAAVGFG</sequence>
<gene>
    <name evidence="4" type="ORF">HIR71_09720</name>
</gene>
<feature type="region of interest" description="Disordered" evidence="1">
    <location>
        <begin position="1"/>
        <end position="61"/>
    </location>
</feature>
<feature type="domain" description="SCP" evidence="3">
    <location>
        <begin position="316"/>
        <end position="401"/>
    </location>
</feature>
<evidence type="ECO:0000313" key="5">
    <source>
        <dbReference type="Proteomes" id="UP000562124"/>
    </source>
</evidence>
<feature type="region of interest" description="Disordered" evidence="1">
    <location>
        <begin position="256"/>
        <end position="305"/>
    </location>
</feature>
<evidence type="ECO:0000259" key="3">
    <source>
        <dbReference type="Pfam" id="PF00188"/>
    </source>
</evidence>
<dbReference type="Proteomes" id="UP000562124">
    <property type="component" value="Unassembled WGS sequence"/>
</dbReference>
<accession>A0A7Y0QI30</accession>
<dbReference type="AlphaFoldDB" id="A0A7Y0QI30"/>
<keyword evidence="2" id="KW-1133">Transmembrane helix</keyword>
<dbReference type="EMBL" id="JABCJJ010000013">
    <property type="protein sequence ID" value="NMR20489.1"/>
    <property type="molecule type" value="Genomic_DNA"/>
</dbReference>
<dbReference type="Gene3D" id="3.40.33.10">
    <property type="entry name" value="CAP"/>
    <property type="match status" value="1"/>
</dbReference>
<dbReference type="Pfam" id="PF00188">
    <property type="entry name" value="CAP"/>
    <property type="match status" value="1"/>
</dbReference>
<feature type="transmembrane region" description="Helical" evidence="2">
    <location>
        <begin position="96"/>
        <end position="117"/>
    </location>
</feature>
<reference evidence="4 5" key="1">
    <citation type="submission" date="2020-04" db="EMBL/GenBank/DDBJ databases">
        <title>Sequencing and Assembly of C. fimi.</title>
        <authorList>
            <person name="Ramsey A.R."/>
        </authorList>
    </citation>
    <scope>NUCLEOTIDE SEQUENCE [LARGE SCALE GENOMIC DNA]</scope>
    <source>
        <strain evidence="4 5">SB</strain>
    </source>
</reference>
<keyword evidence="5" id="KW-1185">Reference proteome</keyword>
<proteinExistence type="predicted"/>
<protein>
    <submittedName>
        <fullName evidence="4">CAP domain-containing protein</fullName>
    </submittedName>
</protein>
<evidence type="ECO:0000256" key="1">
    <source>
        <dbReference type="SAM" id="MobiDB-lite"/>
    </source>
</evidence>
<keyword evidence="2" id="KW-0472">Membrane</keyword>
<dbReference type="RefSeq" id="WP_169324870.1">
    <property type="nucleotide sequence ID" value="NZ_JABCJJ010000013.1"/>
</dbReference>
<dbReference type="InterPro" id="IPR035940">
    <property type="entry name" value="CAP_sf"/>
</dbReference>
<dbReference type="SUPFAM" id="SSF55797">
    <property type="entry name" value="PR-1-like"/>
    <property type="match status" value="1"/>
</dbReference>
<evidence type="ECO:0000256" key="2">
    <source>
        <dbReference type="SAM" id="Phobius"/>
    </source>
</evidence>